<keyword evidence="1" id="KW-0812">Transmembrane</keyword>
<name>A0A2S4VGA0_9BASI</name>
<evidence type="ECO:0000313" key="3">
    <source>
        <dbReference type="Proteomes" id="UP000239156"/>
    </source>
</evidence>
<keyword evidence="1" id="KW-1133">Transmembrane helix</keyword>
<proteinExistence type="predicted"/>
<keyword evidence="1" id="KW-0472">Membrane</keyword>
<dbReference type="VEuPathDB" id="FungiDB:PSHT_07653"/>
<feature type="transmembrane region" description="Helical" evidence="1">
    <location>
        <begin position="99"/>
        <end position="119"/>
    </location>
</feature>
<sequence>MDSHLAVVLVSSQLHRPPNLLQTILALQVTSVSLTFGHQAAKPSAPGSQTKCKPCGWWHSVNFWRRSIVSSFLPRVQLPLSSTFPAQNHFYGWPTPPVATQPVLIFSFASFVVVNHIWLK</sequence>
<dbReference type="Proteomes" id="UP000239156">
    <property type="component" value="Unassembled WGS sequence"/>
</dbReference>
<evidence type="ECO:0000313" key="2">
    <source>
        <dbReference type="EMBL" id="POW08572.1"/>
    </source>
</evidence>
<protein>
    <submittedName>
        <fullName evidence="2">Uncharacterized protein</fullName>
    </submittedName>
</protein>
<dbReference type="VEuPathDB" id="FungiDB:PSTT_07456"/>
<organism evidence="2 3">
    <name type="scientific">Puccinia striiformis</name>
    <dbReference type="NCBI Taxonomy" id="27350"/>
    <lineage>
        <taxon>Eukaryota</taxon>
        <taxon>Fungi</taxon>
        <taxon>Dikarya</taxon>
        <taxon>Basidiomycota</taxon>
        <taxon>Pucciniomycotina</taxon>
        <taxon>Pucciniomycetes</taxon>
        <taxon>Pucciniales</taxon>
        <taxon>Pucciniaceae</taxon>
        <taxon>Puccinia</taxon>
    </lineage>
</organism>
<accession>A0A2S4VGA0</accession>
<comment type="caution">
    <text evidence="2">The sequence shown here is derived from an EMBL/GenBank/DDBJ whole genome shotgun (WGS) entry which is preliminary data.</text>
</comment>
<evidence type="ECO:0000256" key="1">
    <source>
        <dbReference type="SAM" id="Phobius"/>
    </source>
</evidence>
<reference evidence="2" key="1">
    <citation type="submission" date="2017-12" db="EMBL/GenBank/DDBJ databases">
        <title>Gene loss provides genomic basis for host adaptation in cereal stripe rust fungi.</title>
        <authorList>
            <person name="Xia C."/>
        </authorList>
    </citation>
    <scope>NUCLEOTIDE SEQUENCE [LARGE SCALE GENOMIC DNA]</scope>
    <source>
        <strain evidence="2">93-210</strain>
    </source>
</reference>
<gene>
    <name evidence="2" type="ORF">PSTT_07456</name>
</gene>
<keyword evidence="3" id="KW-1185">Reference proteome</keyword>
<dbReference type="AlphaFoldDB" id="A0A2S4VGA0"/>
<dbReference type="EMBL" id="PKSL01000063">
    <property type="protein sequence ID" value="POW08572.1"/>
    <property type="molecule type" value="Genomic_DNA"/>
</dbReference>